<reference evidence="2" key="1">
    <citation type="journal article" date="2020" name="Stud. Mycol.">
        <title>101 Dothideomycetes genomes: a test case for predicting lifestyles and emergence of pathogens.</title>
        <authorList>
            <person name="Haridas S."/>
            <person name="Albert R."/>
            <person name="Binder M."/>
            <person name="Bloem J."/>
            <person name="Labutti K."/>
            <person name="Salamov A."/>
            <person name="Andreopoulos B."/>
            <person name="Baker S."/>
            <person name="Barry K."/>
            <person name="Bills G."/>
            <person name="Bluhm B."/>
            <person name="Cannon C."/>
            <person name="Castanera R."/>
            <person name="Culley D."/>
            <person name="Daum C."/>
            <person name="Ezra D."/>
            <person name="Gonzalez J."/>
            <person name="Henrissat B."/>
            <person name="Kuo A."/>
            <person name="Liang C."/>
            <person name="Lipzen A."/>
            <person name="Lutzoni F."/>
            <person name="Magnuson J."/>
            <person name="Mondo S."/>
            <person name="Nolan M."/>
            <person name="Ohm R."/>
            <person name="Pangilinan J."/>
            <person name="Park H.-J."/>
            <person name="Ramirez L."/>
            <person name="Alfaro M."/>
            <person name="Sun H."/>
            <person name="Tritt A."/>
            <person name="Yoshinaga Y."/>
            <person name="Zwiers L.-H."/>
            <person name="Turgeon B."/>
            <person name="Goodwin S."/>
            <person name="Spatafora J."/>
            <person name="Crous P."/>
            <person name="Grigoriev I."/>
        </authorList>
    </citation>
    <scope>NUCLEOTIDE SEQUENCE</scope>
    <source>
        <strain evidence="2">SCOH1-5</strain>
    </source>
</reference>
<accession>A0A6A6EYS2</accession>
<dbReference type="AlphaFoldDB" id="A0A6A6EYS2"/>
<dbReference type="Proteomes" id="UP000799539">
    <property type="component" value="Unassembled WGS sequence"/>
</dbReference>
<feature type="region of interest" description="Disordered" evidence="1">
    <location>
        <begin position="1"/>
        <end position="27"/>
    </location>
</feature>
<gene>
    <name evidence="2" type="ORF">CERZMDRAFT_89181</name>
</gene>
<protein>
    <submittedName>
        <fullName evidence="2">Uncharacterized protein</fullName>
    </submittedName>
</protein>
<evidence type="ECO:0000256" key="1">
    <source>
        <dbReference type="SAM" id="MobiDB-lite"/>
    </source>
</evidence>
<dbReference type="EMBL" id="ML992717">
    <property type="protein sequence ID" value="KAF2206556.1"/>
    <property type="molecule type" value="Genomic_DNA"/>
</dbReference>
<sequence length="131" mass="14265">MESSQGQTMQGIVDHRPSITGSYAESGREEAAMRSIEAGTILSGGRNALISRQGQLHLVAVFRHRVHSSVLHCRSSKREAISPMLRQSLTRRPVREEAENVCYGWTAERPKNAPSSRAAVLADKLLATAAA</sequence>
<evidence type="ECO:0000313" key="2">
    <source>
        <dbReference type="EMBL" id="KAF2206556.1"/>
    </source>
</evidence>
<keyword evidence="3" id="KW-1185">Reference proteome</keyword>
<evidence type="ECO:0000313" key="3">
    <source>
        <dbReference type="Proteomes" id="UP000799539"/>
    </source>
</evidence>
<organism evidence="2 3">
    <name type="scientific">Cercospora zeae-maydis SCOH1-5</name>
    <dbReference type="NCBI Taxonomy" id="717836"/>
    <lineage>
        <taxon>Eukaryota</taxon>
        <taxon>Fungi</taxon>
        <taxon>Dikarya</taxon>
        <taxon>Ascomycota</taxon>
        <taxon>Pezizomycotina</taxon>
        <taxon>Dothideomycetes</taxon>
        <taxon>Dothideomycetidae</taxon>
        <taxon>Mycosphaerellales</taxon>
        <taxon>Mycosphaerellaceae</taxon>
        <taxon>Cercospora</taxon>
    </lineage>
</organism>
<proteinExistence type="predicted"/>
<feature type="compositionally biased region" description="Polar residues" evidence="1">
    <location>
        <begin position="1"/>
        <end position="10"/>
    </location>
</feature>
<name>A0A6A6EYS2_9PEZI</name>